<dbReference type="Proteomes" id="UP000178771">
    <property type="component" value="Unassembled WGS sequence"/>
</dbReference>
<accession>A0A1F4V4P2</accession>
<gene>
    <name evidence="1" type="ORF">A2982_01430</name>
</gene>
<dbReference type="STRING" id="1802624.A2982_01430"/>
<reference evidence="1 2" key="1">
    <citation type="journal article" date="2016" name="Nat. Commun.">
        <title>Thousands of microbial genomes shed light on interconnected biogeochemical processes in an aquifer system.</title>
        <authorList>
            <person name="Anantharaman K."/>
            <person name="Brown C.T."/>
            <person name="Hug L.A."/>
            <person name="Sharon I."/>
            <person name="Castelle C.J."/>
            <person name="Probst A.J."/>
            <person name="Thomas B.C."/>
            <person name="Singh A."/>
            <person name="Wilkins M.J."/>
            <person name="Karaoz U."/>
            <person name="Brodie E.L."/>
            <person name="Williams K.H."/>
            <person name="Hubbard S.S."/>
            <person name="Banfield J.F."/>
        </authorList>
    </citation>
    <scope>NUCLEOTIDE SEQUENCE [LARGE SCALE GENOMIC DNA]</scope>
</reference>
<dbReference type="EMBL" id="MEVH01000005">
    <property type="protein sequence ID" value="OGC52134.1"/>
    <property type="molecule type" value="Genomic_DNA"/>
</dbReference>
<comment type="caution">
    <text evidence="1">The sequence shown here is derived from an EMBL/GenBank/DDBJ whole genome shotgun (WGS) entry which is preliminary data.</text>
</comment>
<sequence>MKKLLFVVFTGAIILLATFFIGRVNSDLSTDEYTLTLVSYPGDRIDLYEYVDYSDSHQGEEVFYLREVDENGELNIKLRGGKYAIWARCLEMSCQRSFDNPKVITLNKNKVIKLEWTPQY</sequence>
<evidence type="ECO:0000313" key="2">
    <source>
        <dbReference type="Proteomes" id="UP000178771"/>
    </source>
</evidence>
<organism evidence="1 2">
    <name type="scientific">candidate division WWE3 bacterium RIFCSPLOWO2_01_FULL_39_13</name>
    <dbReference type="NCBI Taxonomy" id="1802624"/>
    <lineage>
        <taxon>Bacteria</taxon>
        <taxon>Katanobacteria</taxon>
    </lineage>
</organism>
<evidence type="ECO:0000313" key="1">
    <source>
        <dbReference type="EMBL" id="OGC52134.1"/>
    </source>
</evidence>
<dbReference type="AlphaFoldDB" id="A0A1F4V4P2"/>
<protein>
    <submittedName>
        <fullName evidence="1">Uncharacterized protein</fullName>
    </submittedName>
</protein>
<proteinExistence type="predicted"/>
<name>A0A1F4V4P2_UNCKA</name>